<protein>
    <submittedName>
        <fullName evidence="5">Pulmonary surfactant-associated protein D-like</fullName>
    </submittedName>
</protein>
<dbReference type="RefSeq" id="XP_008274357.1">
    <property type="nucleotide sequence ID" value="XM_008276135.1"/>
</dbReference>
<evidence type="ECO:0000256" key="1">
    <source>
        <dbReference type="ARBA" id="ARBA00023119"/>
    </source>
</evidence>
<dbReference type="GeneID" id="103353256"/>
<reference evidence="5" key="1">
    <citation type="submission" date="2025-08" db="UniProtKB">
        <authorList>
            <consortium name="RefSeq"/>
        </authorList>
    </citation>
    <scope>IDENTIFICATION</scope>
</reference>
<dbReference type="GO" id="GO:0005581">
    <property type="term" value="C:collagen trimer"/>
    <property type="evidence" value="ECO:0007669"/>
    <property type="project" value="UniProtKB-KW"/>
</dbReference>
<dbReference type="Proteomes" id="UP000694891">
    <property type="component" value="Unplaced"/>
</dbReference>
<dbReference type="InterPro" id="IPR016187">
    <property type="entry name" value="CTDL_fold"/>
</dbReference>
<accession>A0A9Y4JNB3</accession>
<name>A0A9Y4JNB3_9TELE</name>
<dbReference type="SUPFAM" id="SSF56436">
    <property type="entry name" value="C-type lectin-like"/>
    <property type="match status" value="1"/>
</dbReference>
<evidence type="ECO:0000313" key="5">
    <source>
        <dbReference type="RefSeq" id="XP_008274357.1"/>
    </source>
</evidence>
<dbReference type="GO" id="GO:0031012">
    <property type="term" value="C:extracellular matrix"/>
    <property type="evidence" value="ECO:0007669"/>
    <property type="project" value="TreeGrafter"/>
</dbReference>
<dbReference type="AlphaFoldDB" id="A0A9Y4JNB3"/>
<dbReference type="PANTHER" id="PTHR24023:SF1112">
    <property type="entry name" value="COL_CUTICLE_N DOMAIN-CONTAINING PROTEIN-RELATED"/>
    <property type="match status" value="1"/>
</dbReference>
<keyword evidence="1" id="KW-0176">Collagen</keyword>
<dbReference type="GO" id="GO:0030020">
    <property type="term" value="F:extracellular matrix structural constituent conferring tensile strength"/>
    <property type="evidence" value="ECO:0007669"/>
    <property type="project" value="TreeGrafter"/>
</dbReference>
<dbReference type="Gene3D" id="3.10.100.10">
    <property type="entry name" value="Mannose-Binding Protein A, subunit A"/>
    <property type="match status" value="1"/>
</dbReference>
<keyword evidence="4" id="KW-1185">Reference proteome</keyword>
<organism evidence="4 5">
    <name type="scientific">Stegastes partitus</name>
    <name type="common">bicolor damselfish</name>
    <dbReference type="NCBI Taxonomy" id="144197"/>
    <lineage>
        <taxon>Eukaryota</taxon>
        <taxon>Metazoa</taxon>
        <taxon>Chordata</taxon>
        <taxon>Craniata</taxon>
        <taxon>Vertebrata</taxon>
        <taxon>Euteleostomi</taxon>
        <taxon>Actinopterygii</taxon>
        <taxon>Neopterygii</taxon>
        <taxon>Teleostei</taxon>
        <taxon>Neoteleostei</taxon>
        <taxon>Acanthomorphata</taxon>
        <taxon>Ovalentaria</taxon>
        <taxon>Pomacentridae</taxon>
        <taxon>Stegastes</taxon>
    </lineage>
</organism>
<feature type="signal peptide" evidence="3">
    <location>
        <begin position="1"/>
        <end position="19"/>
    </location>
</feature>
<gene>
    <name evidence="5" type="primary">LOC103353256</name>
</gene>
<proteinExistence type="predicted"/>
<evidence type="ECO:0000256" key="2">
    <source>
        <dbReference type="SAM" id="MobiDB-lite"/>
    </source>
</evidence>
<dbReference type="InterPro" id="IPR008160">
    <property type="entry name" value="Collagen"/>
</dbReference>
<feature type="region of interest" description="Disordered" evidence="2">
    <location>
        <begin position="79"/>
        <end position="105"/>
    </location>
</feature>
<dbReference type="GO" id="GO:0005615">
    <property type="term" value="C:extracellular space"/>
    <property type="evidence" value="ECO:0007669"/>
    <property type="project" value="TreeGrafter"/>
</dbReference>
<sequence>MRLCLLFYILCLMAPTAYNQLRGPSGPKGDRGEPGPPGLPGFPGFPVLEIIPVWTKMRLCLLFYILCLMAPTAYNQLQGPPGPTGDMGEPGPPGPPGIAGNRGASGPVGRPGPVIMCGQDSFEPVRQDVKALNRTIAVLELAINFDFVRSVGEKFFVSNKERGSFSKAVDFCSQRGLELALPQNEEENSMLTQLYGEADKMACNHL</sequence>
<evidence type="ECO:0000256" key="3">
    <source>
        <dbReference type="SAM" id="SignalP"/>
    </source>
</evidence>
<dbReference type="GO" id="GO:0030198">
    <property type="term" value="P:extracellular matrix organization"/>
    <property type="evidence" value="ECO:0007669"/>
    <property type="project" value="TreeGrafter"/>
</dbReference>
<dbReference type="InterPro" id="IPR050149">
    <property type="entry name" value="Collagen_superfamily"/>
</dbReference>
<dbReference type="Pfam" id="PF01391">
    <property type="entry name" value="Collagen"/>
    <property type="match status" value="1"/>
</dbReference>
<dbReference type="Gene3D" id="1.20.5.320">
    <property type="entry name" value="6-Phosphogluconate Dehydrogenase, domain 3"/>
    <property type="match status" value="1"/>
</dbReference>
<feature type="chain" id="PRO_5041393564" evidence="3">
    <location>
        <begin position="20"/>
        <end position="206"/>
    </location>
</feature>
<dbReference type="InterPro" id="IPR016186">
    <property type="entry name" value="C-type_lectin-like/link_sf"/>
</dbReference>
<keyword evidence="3" id="KW-0732">Signal</keyword>
<dbReference type="PANTHER" id="PTHR24023">
    <property type="entry name" value="COLLAGEN ALPHA"/>
    <property type="match status" value="1"/>
</dbReference>
<evidence type="ECO:0000313" key="4">
    <source>
        <dbReference type="Proteomes" id="UP000694891"/>
    </source>
</evidence>